<comment type="subcellular location">
    <subcellularLocation>
        <location evidence="1">Cell inner membrane</location>
        <topology evidence="1">Multi-pass membrane protein</topology>
    </subcellularLocation>
</comment>
<dbReference type="FunFam" id="3.30.70.1430:FF:000001">
    <property type="entry name" value="Efflux pump membrane transporter"/>
    <property type="match status" value="1"/>
</dbReference>
<evidence type="ECO:0000256" key="6">
    <source>
        <dbReference type="ARBA" id="ARBA00022989"/>
    </source>
</evidence>
<dbReference type="Pfam" id="PF00873">
    <property type="entry name" value="ACR_tran"/>
    <property type="match status" value="1"/>
</dbReference>
<name>A0A9E1FCW1_9BACT</name>
<keyword evidence="3" id="KW-1003">Cell membrane</keyword>
<accession>A0A9E1FCW1</accession>
<comment type="caution">
    <text evidence="9">The sequence shown here is derived from an EMBL/GenBank/DDBJ whole genome shotgun (WGS) entry which is preliminary data.</text>
</comment>
<gene>
    <name evidence="9" type="ORF">KIC69_03180</name>
</gene>
<dbReference type="AlphaFoldDB" id="A0A9E1FCW1"/>
<dbReference type="InterPro" id="IPR001036">
    <property type="entry name" value="Acrflvin-R"/>
</dbReference>
<evidence type="ECO:0000256" key="1">
    <source>
        <dbReference type="ARBA" id="ARBA00004429"/>
    </source>
</evidence>
<feature type="non-terminal residue" evidence="9">
    <location>
        <position position="604"/>
    </location>
</feature>
<evidence type="ECO:0000313" key="9">
    <source>
        <dbReference type="EMBL" id="MBS5829822.1"/>
    </source>
</evidence>
<feature type="transmembrane region" description="Helical" evidence="8">
    <location>
        <begin position="391"/>
        <end position="412"/>
    </location>
</feature>
<dbReference type="GO" id="GO:0042910">
    <property type="term" value="F:xenobiotic transmembrane transporter activity"/>
    <property type="evidence" value="ECO:0007669"/>
    <property type="project" value="TreeGrafter"/>
</dbReference>
<dbReference type="EMBL" id="JAHAKR010000103">
    <property type="protein sequence ID" value="MBS5829822.1"/>
    <property type="molecule type" value="Genomic_DNA"/>
</dbReference>
<evidence type="ECO:0000256" key="5">
    <source>
        <dbReference type="ARBA" id="ARBA00022692"/>
    </source>
</evidence>
<keyword evidence="6 8" id="KW-1133">Transmembrane helix</keyword>
<dbReference type="Proteomes" id="UP000824019">
    <property type="component" value="Unassembled WGS sequence"/>
</dbReference>
<sequence length="604" mass="65753">MFSRFFINRPIFATVISIIIVIAGFMGIKGLPIEEYPSLTPPTVSVSATYSGADAQTIADSVASAIEDQINGVENMLYMQSTSSSAGTMNISVYFKIGSSAKQATIDVNNRVQAALSRLPQEVQSMGVTVRERSGSILQVVGFTNPNMNQVELYNYVNLNIADAIKRVNGIGDTVLIGNKEYSMRIWLKPDKLAQFKLTPSDVISQVRIQNSQYAAGKIGEQPSKGENPYVYSVVSEGRFKDPKQFGEILIKSDDGTVVKLKEVATVELGAASYASEAMLNGKPAVPLLLFLQNDANALATAEAVKAKLEELKKTYPVGLEHTIAYNPTEFITVSIDEVIKTFVEAMVLVLIVMYFFLKSFRATIIPMLAVPVSIIGTFGGLYVMGFSINLITLFALVLAIGIVVDDAIIVIENVERILHEDKEISVKDATFKAMEEVQAPVISIVLVLCAVFVPVSFMEGFVGVIQKQFALTLVVAVCISGFVALTLTPALCAVMLKKQENKPFWIVQKFNDFFDFSTRLFTAGVAKILKHVIISFIVIGIMGFATYGLFQKVPKGLVPSEDKGALMVITSLAPSTNMLKTKEEVNSISNAILSNPNVEFNMG</sequence>
<dbReference type="PANTHER" id="PTHR32063">
    <property type="match status" value="1"/>
</dbReference>
<feature type="transmembrane region" description="Helical" evidence="8">
    <location>
        <begin position="12"/>
        <end position="31"/>
    </location>
</feature>
<evidence type="ECO:0000256" key="4">
    <source>
        <dbReference type="ARBA" id="ARBA00022519"/>
    </source>
</evidence>
<dbReference type="PRINTS" id="PR00702">
    <property type="entry name" value="ACRIFLAVINRP"/>
</dbReference>
<feature type="transmembrane region" description="Helical" evidence="8">
    <location>
        <begin position="438"/>
        <end position="458"/>
    </location>
</feature>
<keyword evidence="2" id="KW-0813">Transport</keyword>
<dbReference type="GO" id="GO:0005886">
    <property type="term" value="C:plasma membrane"/>
    <property type="evidence" value="ECO:0007669"/>
    <property type="project" value="UniProtKB-SubCell"/>
</dbReference>
<keyword evidence="4" id="KW-0997">Cell inner membrane</keyword>
<reference evidence="9" key="1">
    <citation type="submission" date="2021-02" db="EMBL/GenBank/DDBJ databases">
        <title>Infant gut strain persistence is associated with maternal origin, phylogeny, and functional potential including surface adhesion and iron acquisition.</title>
        <authorList>
            <person name="Lou Y.C."/>
        </authorList>
    </citation>
    <scope>NUCLEOTIDE SEQUENCE</scope>
    <source>
        <strain evidence="9">L3_101_000G1_dasL3_101_000G1_concoct_7_sub</strain>
    </source>
</reference>
<feature type="transmembrane region" description="Helical" evidence="8">
    <location>
        <begin position="339"/>
        <end position="358"/>
    </location>
</feature>
<evidence type="ECO:0000256" key="2">
    <source>
        <dbReference type="ARBA" id="ARBA00022448"/>
    </source>
</evidence>
<dbReference type="FunFam" id="1.20.1640.10:FF:000001">
    <property type="entry name" value="Efflux pump membrane transporter"/>
    <property type="match status" value="1"/>
</dbReference>
<dbReference type="PANTHER" id="PTHR32063:SF13">
    <property type="entry name" value="MULTIDRUG EFFLUX PUMP SUBUNIT ACRB-RELATED"/>
    <property type="match status" value="1"/>
</dbReference>
<feature type="transmembrane region" description="Helical" evidence="8">
    <location>
        <begin position="365"/>
        <end position="385"/>
    </location>
</feature>
<evidence type="ECO:0000256" key="7">
    <source>
        <dbReference type="ARBA" id="ARBA00023136"/>
    </source>
</evidence>
<evidence type="ECO:0000256" key="8">
    <source>
        <dbReference type="SAM" id="Phobius"/>
    </source>
</evidence>
<dbReference type="SUPFAM" id="SSF82714">
    <property type="entry name" value="Multidrug efflux transporter AcrB TolC docking domain, DN and DC subdomains"/>
    <property type="match status" value="1"/>
</dbReference>
<dbReference type="Gene3D" id="3.30.2090.10">
    <property type="entry name" value="Multidrug efflux transporter AcrB TolC docking domain, DN and DC subdomains"/>
    <property type="match status" value="1"/>
</dbReference>
<keyword evidence="7 8" id="KW-0472">Membrane</keyword>
<feature type="transmembrane region" description="Helical" evidence="8">
    <location>
        <begin position="529"/>
        <end position="551"/>
    </location>
</feature>
<dbReference type="InterPro" id="IPR027463">
    <property type="entry name" value="AcrB_DN_DC_subdom"/>
</dbReference>
<dbReference type="Gene3D" id="3.30.70.1430">
    <property type="entry name" value="Multidrug efflux transporter AcrB pore domain"/>
    <property type="match status" value="2"/>
</dbReference>
<dbReference type="Gene3D" id="3.30.70.1320">
    <property type="entry name" value="Multidrug efflux transporter AcrB pore domain like"/>
    <property type="match status" value="1"/>
</dbReference>
<protein>
    <submittedName>
        <fullName evidence="9">Efflux RND transporter permease subunit</fullName>
    </submittedName>
</protein>
<keyword evidence="5 8" id="KW-0812">Transmembrane</keyword>
<feature type="transmembrane region" description="Helical" evidence="8">
    <location>
        <begin position="470"/>
        <end position="497"/>
    </location>
</feature>
<proteinExistence type="predicted"/>
<dbReference type="SUPFAM" id="SSF82693">
    <property type="entry name" value="Multidrug efflux transporter AcrB pore domain, PN1, PN2, PC1 and PC2 subdomains"/>
    <property type="match status" value="2"/>
</dbReference>
<dbReference type="Gene3D" id="1.20.1640.10">
    <property type="entry name" value="Multidrug efflux transporter AcrB transmembrane domain"/>
    <property type="match status" value="2"/>
</dbReference>
<evidence type="ECO:0000313" key="10">
    <source>
        <dbReference type="Proteomes" id="UP000824019"/>
    </source>
</evidence>
<evidence type="ECO:0000256" key="3">
    <source>
        <dbReference type="ARBA" id="ARBA00022475"/>
    </source>
</evidence>
<dbReference type="SUPFAM" id="SSF82866">
    <property type="entry name" value="Multidrug efflux transporter AcrB transmembrane domain"/>
    <property type="match status" value="1"/>
</dbReference>
<organism evidence="9 10">
    <name type="scientific">Campylobacter concisus</name>
    <dbReference type="NCBI Taxonomy" id="199"/>
    <lineage>
        <taxon>Bacteria</taxon>
        <taxon>Pseudomonadati</taxon>
        <taxon>Campylobacterota</taxon>
        <taxon>Epsilonproteobacteria</taxon>
        <taxon>Campylobacterales</taxon>
        <taxon>Campylobacteraceae</taxon>
        <taxon>Campylobacter</taxon>
    </lineage>
</organism>